<gene>
    <name evidence="2" type="ORF">DNTS_016508</name>
</gene>
<dbReference type="EMBL" id="SRMA01026032">
    <property type="protein sequence ID" value="TRY88609.1"/>
    <property type="molecule type" value="Genomic_DNA"/>
</dbReference>
<sequence>MGTFGISGTSQQAHSNVPRQKGFQRERERERERERGNMRAVLRMSLRFEALSLSRKTARARERKSEHQSLAFKRLAPRWPHSASSAETPRRDPDAFQLQMDYLLSVFTAKMNWITLLLAGLTFCGKVSVHSCLGFDDTYEYYEEEEKTETIDYKDPCKAGTNQCFDETWKEGGGG</sequence>
<keyword evidence="3" id="KW-1185">Reference proteome</keyword>
<name>A0A553QFA9_9TELE</name>
<dbReference type="STRING" id="623744.A0A553QFA9"/>
<evidence type="ECO:0000256" key="1">
    <source>
        <dbReference type="SAM" id="MobiDB-lite"/>
    </source>
</evidence>
<organism evidence="2 3">
    <name type="scientific">Danionella cerebrum</name>
    <dbReference type="NCBI Taxonomy" id="2873325"/>
    <lineage>
        <taxon>Eukaryota</taxon>
        <taxon>Metazoa</taxon>
        <taxon>Chordata</taxon>
        <taxon>Craniata</taxon>
        <taxon>Vertebrata</taxon>
        <taxon>Euteleostomi</taxon>
        <taxon>Actinopterygii</taxon>
        <taxon>Neopterygii</taxon>
        <taxon>Teleostei</taxon>
        <taxon>Ostariophysi</taxon>
        <taxon>Cypriniformes</taxon>
        <taxon>Danionidae</taxon>
        <taxon>Danioninae</taxon>
        <taxon>Danionella</taxon>
    </lineage>
</organism>
<feature type="compositionally biased region" description="Basic and acidic residues" evidence="1">
    <location>
        <begin position="23"/>
        <end position="36"/>
    </location>
</feature>
<evidence type="ECO:0000313" key="2">
    <source>
        <dbReference type="EMBL" id="TRY88609.1"/>
    </source>
</evidence>
<dbReference type="AlphaFoldDB" id="A0A553QFA9"/>
<protein>
    <submittedName>
        <fullName evidence="2">Uncharacterized protein</fullName>
    </submittedName>
</protein>
<evidence type="ECO:0000313" key="3">
    <source>
        <dbReference type="Proteomes" id="UP000316079"/>
    </source>
</evidence>
<reference evidence="2 3" key="1">
    <citation type="journal article" date="2019" name="Sci. Data">
        <title>Hybrid genome assembly and annotation of Danionella translucida.</title>
        <authorList>
            <person name="Kadobianskyi M."/>
            <person name="Schulze L."/>
            <person name="Schuelke M."/>
            <person name="Judkewitz B."/>
        </authorList>
    </citation>
    <scope>NUCLEOTIDE SEQUENCE [LARGE SCALE GENOMIC DNA]</scope>
    <source>
        <strain evidence="2 3">Bolton</strain>
    </source>
</reference>
<accession>A0A553QFA9</accession>
<feature type="region of interest" description="Disordered" evidence="1">
    <location>
        <begin position="1"/>
        <end position="36"/>
    </location>
</feature>
<dbReference type="Proteomes" id="UP000316079">
    <property type="component" value="Unassembled WGS sequence"/>
</dbReference>
<feature type="compositionally biased region" description="Polar residues" evidence="1">
    <location>
        <begin position="1"/>
        <end position="18"/>
    </location>
</feature>
<proteinExistence type="predicted"/>
<comment type="caution">
    <text evidence="2">The sequence shown here is derived from an EMBL/GenBank/DDBJ whole genome shotgun (WGS) entry which is preliminary data.</text>
</comment>
<dbReference type="OrthoDB" id="431034at2759"/>